<evidence type="ECO:0000313" key="4">
    <source>
        <dbReference type="Proteomes" id="UP000031802"/>
    </source>
</evidence>
<reference evidence="3 4" key="2">
    <citation type="journal article" date="2015" name="PLoS ONE">
        <title>Whole-Genome Optical Mapping and Finished Genome Sequence of Sphingobacterium deserti sp. nov., a New Species Isolated from the Western Desert of China.</title>
        <authorList>
            <person name="Teng C."/>
            <person name="Zhou Z."/>
            <person name="Molnar I."/>
            <person name="Li X."/>
            <person name="Tang R."/>
            <person name="Chen M."/>
            <person name="Wang L."/>
            <person name="Su S."/>
            <person name="Zhang W."/>
            <person name="Lin M."/>
        </authorList>
    </citation>
    <scope>NUCLEOTIDE SEQUENCE [LARGE SCALE GENOMIC DNA]</scope>
    <source>
        <strain evidence="4">ACCC05744</strain>
    </source>
</reference>
<dbReference type="Pfam" id="PF07578">
    <property type="entry name" value="LAB_N"/>
    <property type="match status" value="2"/>
</dbReference>
<dbReference type="AlphaFoldDB" id="A0A0B8SYY3"/>
<dbReference type="PATRIC" id="fig|1229276.3.peg.3560"/>
<dbReference type="GO" id="GO:0009245">
    <property type="term" value="P:lipid A biosynthetic process"/>
    <property type="evidence" value="ECO:0007669"/>
    <property type="project" value="InterPro"/>
</dbReference>
<keyword evidence="1" id="KW-1133">Transmembrane helix</keyword>
<keyword evidence="4" id="KW-1185">Reference proteome</keyword>
<dbReference type="STRING" id="1229276.DI53_3446"/>
<dbReference type="RefSeq" id="WP_037502539.1">
    <property type="nucleotide sequence ID" value="NZ_JJMU01000065.1"/>
</dbReference>
<dbReference type="OrthoDB" id="9793186at2"/>
<feature type="domain" description="Lipid A biosynthesis N-terminal" evidence="2">
    <location>
        <begin position="11"/>
        <end position="82"/>
    </location>
</feature>
<gene>
    <name evidence="3" type="ORF">DI53_3446</name>
</gene>
<dbReference type="EMBL" id="JJMU01000065">
    <property type="protein sequence ID" value="KGE12707.1"/>
    <property type="molecule type" value="Genomic_DNA"/>
</dbReference>
<protein>
    <recommendedName>
        <fullName evidence="2">Lipid A biosynthesis N-terminal domain-containing protein</fullName>
    </recommendedName>
</protein>
<feature type="transmembrane region" description="Helical" evidence="1">
    <location>
        <begin position="89"/>
        <end position="109"/>
    </location>
</feature>
<evidence type="ECO:0000313" key="3">
    <source>
        <dbReference type="EMBL" id="KGE12707.1"/>
    </source>
</evidence>
<feature type="transmembrane region" description="Helical" evidence="1">
    <location>
        <begin position="129"/>
        <end position="146"/>
    </location>
</feature>
<dbReference type="GO" id="GO:0016020">
    <property type="term" value="C:membrane"/>
    <property type="evidence" value="ECO:0007669"/>
    <property type="project" value="GOC"/>
</dbReference>
<comment type="caution">
    <text evidence="3">The sequence shown here is derived from an EMBL/GenBank/DDBJ whole genome shotgun (WGS) entry which is preliminary data.</text>
</comment>
<feature type="transmembrane region" description="Helical" evidence="1">
    <location>
        <begin position="185"/>
        <end position="204"/>
    </location>
</feature>
<dbReference type="Gene3D" id="1.20.1280.290">
    <property type="match status" value="1"/>
</dbReference>
<evidence type="ECO:0000256" key="1">
    <source>
        <dbReference type="SAM" id="Phobius"/>
    </source>
</evidence>
<dbReference type="eggNOG" id="COG3952">
    <property type="taxonomic scope" value="Bacteria"/>
</dbReference>
<dbReference type="InterPro" id="IPR011499">
    <property type="entry name" value="Lipid_A_biosynth_N"/>
</dbReference>
<feature type="transmembrane region" description="Helical" evidence="1">
    <location>
        <begin position="41"/>
        <end position="59"/>
    </location>
</feature>
<sequence length="208" mass="24523">MGQNSTWVFLIGALAQVLFSSRLILQWILTERQRRVVTPSLFWELSLLASILLFCYGYLRDDFSIMLGQLITYYIYIRNMDLEGHWKKIYFPFRILILGIPAFFIIYGYNNGIYDREKLFHHENIARPLLILGIVSQVLFTLRFIVQWLVSESNKRSLLPYGFWGISLIGSIAILIYAILRKDPVLFFGHVFGAFIYSRNLLIIRRQR</sequence>
<feature type="transmembrane region" description="Helical" evidence="1">
    <location>
        <begin position="6"/>
        <end position="29"/>
    </location>
</feature>
<dbReference type="SMART" id="SM01259">
    <property type="entry name" value="LAB_N"/>
    <property type="match status" value="2"/>
</dbReference>
<feature type="transmembrane region" description="Helical" evidence="1">
    <location>
        <begin position="158"/>
        <end position="179"/>
    </location>
</feature>
<dbReference type="GO" id="GO:0008915">
    <property type="term" value="F:lipid-A-disaccharide synthase activity"/>
    <property type="evidence" value="ECO:0007669"/>
    <property type="project" value="InterPro"/>
</dbReference>
<feature type="domain" description="Lipid A biosynthesis N-terminal" evidence="2">
    <location>
        <begin position="132"/>
        <end position="203"/>
    </location>
</feature>
<reference evidence="4" key="1">
    <citation type="submission" date="2014-04" db="EMBL/GenBank/DDBJ databases">
        <title>Whole-Genome optical mapping and complete genome sequence of Sphingobacterium deserti sp. nov., a new spaces isolated from desert in the west of China.</title>
        <authorList>
            <person name="Teng C."/>
            <person name="Zhou Z."/>
            <person name="Li X."/>
            <person name="Chen M."/>
            <person name="Lin M."/>
            <person name="Wang L."/>
            <person name="Su S."/>
            <person name="Zhang C."/>
            <person name="Zhang W."/>
        </authorList>
    </citation>
    <scope>NUCLEOTIDE SEQUENCE [LARGE SCALE GENOMIC DNA]</scope>
    <source>
        <strain evidence="4">ACCC05744</strain>
    </source>
</reference>
<dbReference type="Proteomes" id="UP000031802">
    <property type="component" value="Unassembled WGS sequence"/>
</dbReference>
<evidence type="ECO:0000259" key="2">
    <source>
        <dbReference type="SMART" id="SM01259"/>
    </source>
</evidence>
<proteinExistence type="predicted"/>
<accession>A0A0B8SYY3</accession>
<keyword evidence="1" id="KW-0472">Membrane</keyword>
<keyword evidence="1" id="KW-0812">Transmembrane</keyword>
<name>A0A0B8SYY3_9SPHI</name>
<organism evidence="3 4">
    <name type="scientific">Sphingobacterium deserti</name>
    <dbReference type="NCBI Taxonomy" id="1229276"/>
    <lineage>
        <taxon>Bacteria</taxon>
        <taxon>Pseudomonadati</taxon>
        <taxon>Bacteroidota</taxon>
        <taxon>Sphingobacteriia</taxon>
        <taxon>Sphingobacteriales</taxon>
        <taxon>Sphingobacteriaceae</taxon>
        <taxon>Sphingobacterium</taxon>
    </lineage>
</organism>